<sequence length="198" mass="22504">MHSFAWTLPTINLNNPSKDNLDNCTRALQNLFRDVLEATGKTRHQNGRSAPWWTKECKAAHRALEGSANGSPERAEAKKQLKLTVRKSKRAHWDKIIAEANADKNIWSLAKWRKATDRFQPPPLIDGDKSNSDPVERATFLRDKLLKRKTTEEDLPDPWEGDLPQTRRSNGTQKSQRKKPGRPRQDPATLPPGQTGSR</sequence>
<evidence type="ECO:0000313" key="3">
    <source>
        <dbReference type="Proteomes" id="UP000236546"/>
    </source>
</evidence>
<dbReference type="Proteomes" id="UP000236546">
    <property type="component" value="Unassembled WGS sequence"/>
</dbReference>
<comment type="caution">
    <text evidence="2">The sequence shown here is derived from an EMBL/GenBank/DDBJ whole genome shotgun (WGS) entry which is preliminary data.</text>
</comment>
<dbReference type="OrthoDB" id="4939572at2759"/>
<evidence type="ECO:0000313" key="2">
    <source>
        <dbReference type="EMBL" id="PNP37124.1"/>
    </source>
</evidence>
<proteinExistence type="predicted"/>
<name>A0A2K0SV29_9HYPO</name>
<evidence type="ECO:0000256" key="1">
    <source>
        <dbReference type="SAM" id="MobiDB-lite"/>
    </source>
</evidence>
<dbReference type="EMBL" id="MTYH01000195">
    <property type="protein sequence ID" value="PNP37124.1"/>
    <property type="molecule type" value="Genomic_DNA"/>
</dbReference>
<feature type="region of interest" description="Disordered" evidence="1">
    <location>
        <begin position="146"/>
        <end position="198"/>
    </location>
</feature>
<reference evidence="2 3" key="1">
    <citation type="submission" date="2017-02" db="EMBL/GenBank/DDBJ databases">
        <title>Genomes of Trichoderma spp. with biocontrol activity.</title>
        <authorList>
            <person name="Gardiner D."/>
            <person name="Kazan K."/>
            <person name="Vos C."/>
            <person name="Harvey P."/>
        </authorList>
    </citation>
    <scope>NUCLEOTIDE SEQUENCE [LARGE SCALE GENOMIC DNA]</scope>
    <source>
        <strain evidence="2 3">A5MH</strain>
    </source>
</reference>
<organism evidence="2 3">
    <name type="scientific">Trichoderma gamsii</name>
    <dbReference type="NCBI Taxonomy" id="398673"/>
    <lineage>
        <taxon>Eukaryota</taxon>
        <taxon>Fungi</taxon>
        <taxon>Dikarya</taxon>
        <taxon>Ascomycota</taxon>
        <taxon>Pezizomycotina</taxon>
        <taxon>Sordariomycetes</taxon>
        <taxon>Hypocreomycetidae</taxon>
        <taxon>Hypocreales</taxon>
        <taxon>Hypocreaceae</taxon>
        <taxon>Trichoderma</taxon>
    </lineage>
</organism>
<gene>
    <name evidence="2" type="ORF">TGAMA5MH_10980</name>
</gene>
<dbReference type="AlphaFoldDB" id="A0A2K0SV29"/>
<protein>
    <submittedName>
        <fullName evidence="2">Uncharacterized protein</fullName>
    </submittedName>
</protein>
<accession>A0A2K0SV29</accession>